<dbReference type="Proteomes" id="UP000182783">
    <property type="component" value="Unassembled WGS sequence"/>
</dbReference>
<evidence type="ECO:0000256" key="1">
    <source>
        <dbReference type="SAM" id="SignalP"/>
    </source>
</evidence>
<evidence type="ECO:0000313" key="4">
    <source>
        <dbReference type="Proteomes" id="UP000182783"/>
    </source>
</evidence>
<feature type="chain" id="PRO_5010360539" evidence="1">
    <location>
        <begin position="35"/>
        <end position="332"/>
    </location>
</feature>
<dbReference type="SUPFAM" id="SSF55383">
    <property type="entry name" value="Copper amine oxidase, domain N"/>
    <property type="match status" value="1"/>
</dbReference>
<dbReference type="Gene3D" id="3.30.457.10">
    <property type="entry name" value="Copper amine oxidase-like, N-terminal domain"/>
    <property type="match status" value="1"/>
</dbReference>
<feature type="domain" description="Copper amine oxidase-like N-terminal" evidence="2">
    <location>
        <begin position="45"/>
        <end position="147"/>
    </location>
</feature>
<evidence type="ECO:0000313" key="3">
    <source>
        <dbReference type="EMBL" id="SDM14548.1"/>
    </source>
</evidence>
<name>A0A1G9QU81_9BACL</name>
<feature type="signal peptide" evidence="1">
    <location>
        <begin position="1"/>
        <end position="34"/>
    </location>
</feature>
<organism evidence="3 4">
    <name type="scientific">Paenibacillus jilunlii</name>
    <dbReference type="NCBI Taxonomy" id="682956"/>
    <lineage>
        <taxon>Bacteria</taxon>
        <taxon>Bacillati</taxon>
        <taxon>Bacillota</taxon>
        <taxon>Bacilli</taxon>
        <taxon>Bacillales</taxon>
        <taxon>Paenibacillaceae</taxon>
        <taxon>Paenibacillus</taxon>
    </lineage>
</organism>
<evidence type="ECO:0000259" key="2">
    <source>
        <dbReference type="Pfam" id="PF07833"/>
    </source>
</evidence>
<dbReference type="EMBL" id="FNGM01000009">
    <property type="protein sequence ID" value="SDM14548.1"/>
    <property type="molecule type" value="Genomic_DNA"/>
</dbReference>
<protein>
    <submittedName>
        <fullName evidence="3">Copper amine oxidase N-terminal domain-containing protein</fullName>
    </submittedName>
</protein>
<dbReference type="InterPro" id="IPR036582">
    <property type="entry name" value="Mao_N_sf"/>
</dbReference>
<dbReference type="Pfam" id="PF07833">
    <property type="entry name" value="Cu_amine_oxidN1"/>
    <property type="match status" value="1"/>
</dbReference>
<accession>A0A1G9QU81</accession>
<reference evidence="3 4" key="1">
    <citation type="submission" date="2016-10" db="EMBL/GenBank/DDBJ databases">
        <authorList>
            <person name="de Groot N.N."/>
        </authorList>
    </citation>
    <scope>NUCLEOTIDE SEQUENCE [LARGE SCALE GENOMIC DNA]</scope>
    <source>
        <strain evidence="3 4">CGMCC 1.10239</strain>
    </source>
</reference>
<dbReference type="InterPro" id="IPR012854">
    <property type="entry name" value="Cu_amine_oxidase-like_N"/>
</dbReference>
<proteinExistence type="predicted"/>
<sequence>MNLWGRCLLKRLSILAMICVLVFSVGLIPAPASAASKGSHIFVDGVPLNSRSVSKNGVSFVPFRELFEKLKMNIDYNAKLKQVTGTKGDLKITFTLGSTTAYVNGNKKALQAAPFAQNGTTLIPVRIVGEATGNAVYYSAAADVIQINSPSFKGASYTIEGIPILFKANGAVLIGPRALEDMNQQKELAEIDAIKEFTANAPKVRIVGVPPTQEQSKEPGYKGYPDYFDANYATAVGNKETLPPLMSEGWISLAMLSEIEKISNLGNSDSNILSIGKYVGMNIVRCNIVMTDEYKKAKTGEFTLSDIRVKKYKGTMYLNIEDLKAAGLIESN</sequence>
<gene>
    <name evidence="3" type="ORF">SAMN05216191_109129</name>
</gene>
<dbReference type="AlphaFoldDB" id="A0A1G9QU81"/>
<keyword evidence="1" id="KW-0732">Signal</keyword>